<protein>
    <submittedName>
        <fullName evidence="1">Uncharacterized protein</fullName>
    </submittedName>
</protein>
<accession>A0ACB8TRU8</accession>
<dbReference type="EMBL" id="MU274939">
    <property type="protein sequence ID" value="KAI0084737.1"/>
    <property type="molecule type" value="Genomic_DNA"/>
</dbReference>
<reference evidence="1" key="1">
    <citation type="journal article" date="2021" name="Environ. Microbiol.">
        <title>Gene family expansions and transcriptome signatures uncover fungal adaptations to wood decay.</title>
        <authorList>
            <person name="Hage H."/>
            <person name="Miyauchi S."/>
            <person name="Viragh M."/>
            <person name="Drula E."/>
            <person name="Min B."/>
            <person name="Chaduli D."/>
            <person name="Navarro D."/>
            <person name="Favel A."/>
            <person name="Norest M."/>
            <person name="Lesage-Meessen L."/>
            <person name="Balint B."/>
            <person name="Merenyi Z."/>
            <person name="de Eugenio L."/>
            <person name="Morin E."/>
            <person name="Martinez A.T."/>
            <person name="Baldrian P."/>
            <person name="Stursova M."/>
            <person name="Martinez M.J."/>
            <person name="Novotny C."/>
            <person name="Magnuson J.K."/>
            <person name="Spatafora J.W."/>
            <person name="Maurice S."/>
            <person name="Pangilinan J."/>
            <person name="Andreopoulos W."/>
            <person name="LaButti K."/>
            <person name="Hundley H."/>
            <person name="Na H."/>
            <person name="Kuo A."/>
            <person name="Barry K."/>
            <person name="Lipzen A."/>
            <person name="Henrissat B."/>
            <person name="Riley R."/>
            <person name="Ahrendt S."/>
            <person name="Nagy L.G."/>
            <person name="Grigoriev I.V."/>
            <person name="Martin F."/>
            <person name="Rosso M.N."/>
        </authorList>
    </citation>
    <scope>NUCLEOTIDE SEQUENCE</scope>
    <source>
        <strain evidence="1">CBS 384.51</strain>
    </source>
</reference>
<sequence length="1820" mass="203101">MAKGKSSASSATRKKHARKAAHTAGVDSAETQQQQQQQKKGAKGDKKHGKKGKDKEPRKKVYIPPSKPAPVRPDPLDTLGIAQIIPAELLVVLRKLAKKDGVTKRRALEDLQADWVERARNEEEGWRLDAIVDALPVWLHHLPFLLLHPSRRIRLLTTSLHSFILRLPSPAPERLLTFLTEYIIGTWLLSSYDVDRQVAGSARDAWGRFTSVSNPSEEGSTKKLKLDEDRLKQLWDFVQRTLLDPLGTYNYVNPPQPVVVPPPPSIPRKGPARTPHAQLGRGQNAHSRDAGKEEDTGRVKSDEDEESEEDRKARMRVAAFGAGEWVFDAYLRLLHSPLSDDTEKTKLTSFVKPLENPLLWSSLYHAQNAPFILSDGDEKVQAIGWDQPAVRRAAWSFLYSIISNSSTPIEILLPTLSQAVLRSAWVEPDTGVRGAMWGAMLGLLKAHPEAWTLASTSPSHIDAGQNEDDDEDEDDSDHETESEDEKDPDHTHTKKQEHGHRTSTGTTTASPAYQEFLQFLELGCMGSPTQAYPAVLVVLSTIPWSILAATTNPVERLFTSFWAAVDGRALSGLDRSAAGKAFLWSVLECAVYISRRILFDGEGASLLWQDDSERGDGSESSVSDPERRKVAARRVISEQVKKAWEEISSGRLKLQEIAAAQALANTMKVVNGIDEGLGDSTWQTLSETIKSSLGTSQPVPTLLASTLEEFATSFEPGTKLFEANQKLTEEVVREILGQIETILQDDDREDEEKARLNSFVGVLDTLGGEVLKDSEIASKIDDTISTNAYRLLNFSPRLLGVYLTHRTNGSRRTALWRALLRSVDQRPDDLTTSLSALLDIVTDINDDALRALTPEADELDGAIQHLLLEGGSYALLKRLLQNPDPFISRQCFTGVLSTILHTFYSYVDDRLHSRGSLSSVDGLLGLLHAAVQRSVIDAVPQEEVTTVLRDVFVFAYIVPLLDGNDNNWRVLWEVGLSSAVSEEVKIGVVGLVKERLRDLIEDCTVPIRPSALVHLFEEGVPYLSEESLSEVVLAREKLDFMLESMSGQPTSATLAVIDPLVLPGEWDEVDLTHVIYDAVGLSSYARLVVTLLLHFLQHRELARQNLWALRHFLALRISAQDVLDVPQSASPIFSKAVSRTELLDLVQKVDQISAYLLSGDHEEGWLAQLASRLGQNKTNEQSPEIEILMKVLLASREGPNAHREARILRLVLHHLFANAGKMGAEGWLVLARGVERTAPHAAMAITYSVTQYAPEPPRLDRLRNELAANMFGIPPSKANTEGLWTLRRLAAVAPDPESDIVYLPMPRAVNLMKACQQWITSDEDLDEEVDSEMTEVFLHLAPILQNVPGSHWELIYDVVENNLENCSFDEESTLPLLSRTLKLIIAIEDLTSTNKSLRSGWDERRSAILTMVRDLIAKKPNNISMSTPLSVCRELALTIVQDLPQSLIGNDTLSKMCHLVTDASESVPQMAYKMLREAANKRTEYLVVETSVDTEDSISLDLPEELVQLLQNSFLDEEIDEREHNHHVFGYLLAWMLVFDLFANASLKVKSGYMDHLRRENMVAERFLPHIFTILRLYGGLSKVFKLDIWEVDEFYLEMYSADSPIGLPLLAAHLYYQALLLVPSLIRNWLSDCRDKQLSQAVTSYTSTHFSPSIVRAELAQVKDPSLAADLVDETFSVKVANAISEITAAFAVDEYSLELKLRLPSDFPLHTIIMKDSHRIGVAEDRWRSWILGVQQILTFRSGSIVDGLAFFKKNVTSHFEGRSECAICYSMISAMDSSLPKKPCKTCKNRFHAGCLYKWFNTSHSSSCPLCRSEIIQ</sequence>
<dbReference type="Proteomes" id="UP001055072">
    <property type="component" value="Unassembled WGS sequence"/>
</dbReference>
<organism evidence="1 2">
    <name type="scientific">Irpex rosettiformis</name>
    <dbReference type="NCBI Taxonomy" id="378272"/>
    <lineage>
        <taxon>Eukaryota</taxon>
        <taxon>Fungi</taxon>
        <taxon>Dikarya</taxon>
        <taxon>Basidiomycota</taxon>
        <taxon>Agaricomycotina</taxon>
        <taxon>Agaricomycetes</taxon>
        <taxon>Polyporales</taxon>
        <taxon>Irpicaceae</taxon>
        <taxon>Irpex</taxon>
    </lineage>
</organism>
<evidence type="ECO:0000313" key="2">
    <source>
        <dbReference type="Proteomes" id="UP001055072"/>
    </source>
</evidence>
<proteinExistence type="predicted"/>
<gene>
    <name evidence="1" type="ORF">BDY19DRAFT_969852</name>
</gene>
<comment type="caution">
    <text evidence="1">The sequence shown here is derived from an EMBL/GenBank/DDBJ whole genome shotgun (WGS) entry which is preliminary data.</text>
</comment>
<evidence type="ECO:0000313" key="1">
    <source>
        <dbReference type="EMBL" id="KAI0084737.1"/>
    </source>
</evidence>
<keyword evidence="2" id="KW-1185">Reference proteome</keyword>
<name>A0ACB8TRU8_9APHY</name>